<keyword evidence="3" id="KW-1185">Reference proteome</keyword>
<dbReference type="InterPro" id="IPR029058">
    <property type="entry name" value="AB_hydrolase_fold"/>
</dbReference>
<gene>
    <name evidence="2" type="ORF">JYK00_01935</name>
</gene>
<dbReference type="EMBL" id="CP071446">
    <property type="protein sequence ID" value="QTA38320.1"/>
    <property type="molecule type" value="Genomic_DNA"/>
</dbReference>
<dbReference type="RefSeq" id="WP_207567039.1">
    <property type="nucleotide sequence ID" value="NZ_CP071446.1"/>
</dbReference>
<dbReference type="Pfam" id="PF12146">
    <property type="entry name" value="Hydrolase_4"/>
    <property type="match status" value="1"/>
</dbReference>
<dbReference type="InterPro" id="IPR012354">
    <property type="entry name" value="Esterase_lipase"/>
</dbReference>
<evidence type="ECO:0000259" key="1">
    <source>
        <dbReference type="Pfam" id="PF12146"/>
    </source>
</evidence>
<accession>A0ABX7S902</accession>
<dbReference type="InterPro" id="IPR051044">
    <property type="entry name" value="MAG_DAG_Lipase"/>
</dbReference>
<evidence type="ECO:0000313" key="3">
    <source>
        <dbReference type="Proteomes" id="UP000671862"/>
    </source>
</evidence>
<dbReference type="InterPro" id="IPR022742">
    <property type="entry name" value="Hydrolase_4"/>
</dbReference>
<reference evidence="2 3" key="1">
    <citation type="submission" date="2021-03" db="EMBL/GenBank/DDBJ databases">
        <title>Thermosipho ferrireducens sp.nov., an anaerobic thermophilic iron-reducing bacterium isolated from a deep-sea hydrothermal sulfide deposits.</title>
        <authorList>
            <person name="Zeng X."/>
            <person name="Chen Y."/>
            <person name="Shao Z."/>
        </authorList>
    </citation>
    <scope>NUCLEOTIDE SEQUENCE [LARGE SCALE GENOMIC DNA]</scope>
    <source>
        <strain evidence="2 3">JL129W03</strain>
    </source>
</reference>
<evidence type="ECO:0000313" key="2">
    <source>
        <dbReference type="EMBL" id="QTA38320.1"/>
    </source>
</evidence>
<feature type="domain" description="Serine aminopeptidase S33" evidence="1">
    <location>
        <begin position="26"/>
        <end position="243"/>
    </location>
</feature>
<dbReference type="Proteomes" id="UP000671862">
    <property type="component" value="Chromosome"/>
</dbReference>
<organism evidence="2 3">
    <name type="scientific">Thermosipho ferrireducens</name>
    <dbReference type="NCBI Taxonomy" id="2571116"/>
    <lineage>
        <taxon>Bacteria</taxon>
        <taxon>Thermotogati</taxon>
        <taxon>Thermotogota</taxon>
        <taxon>Thermotogae</taxon>
        <taxon>Thermotogales</taxon>
        <taxon>Fervidobacteriaceae</taxon>
        <taxon>Thermosipho</taxon>
    </lineage>
</organism>
<dbReference type="Gene3D" id="3.40.50.1820">
    <property type="entry name" value="alpha/beta hydrolase"/>
    <property type="match status" value="1"/>
</dbReference>
<sequence length="258" mass="29332">MNLLTLPENIKATTVSQPIFLKGTSEEAILLIHGFTGIPLDMAYVAHQLNAAGFTVSVPRLPGHGTSSEDFLRSTWRDWLRKVIDTYLDLSGIYKKVYVAGLSMGGLLTLILASIFHPPKIATIAGAIIINDWRIKLTPILSVFLKQLPKKQPQQKYDNPELEYLSKEYWSYNWPPQGKQLYKLMKIARKNLKKVSSDILILASENDKTVPLKAAHYIYHNVSSEKRKIIVFKKSGHVMTNDIEKEKVALELIKWFKN</sequence>
<dbReference type="SUPFAM" id="SSF53474">
    <property type="entry name" value="alpha/beta-Hydrolases"/>
    <property type="match status" value="1"/>
</dbReference>
<protein>
    <submittedName>
        <fullName evidence="2">Alpha/beta fold hydrolase</fullName>
    </submittedName>
</protein>
<name>A0ABX7S902_9BACT</name>
<dbReference type="PIRSF" id="PIRSF017388">
    <property type="entry name" value="Esterase_lipase"/>
    <property type="match status" value="1"/>
</dbReference>
<proteinExistence type="predicted"/>
<keyword evidence="2" id="KW-0378">Hydrolase</keyword>
<dbReference type="GO" id="GO:0016787">
    <property type="term" value="F:hydrolase activity"/>
    <property type="evidence" value="ECO:0007669"/>
    <property type="project" value="UniProtKB-KW"/>
</dbReference>
<dbReference type="PANTHER" id="PTHR11614">
    <property type="entry name" value="PHOSPHOLIPASE-RELATED"/>
    <property type="match status" value="1"/>
</dbReference>